<dbReference type="Proteomes" id="UP000637720">
    <property type="component" value="Unassembled WGS sequence"/>
</dbReference>
<dbReference type="EMBL" id="BMOF01000033">
    <property type="protein sequence ID" value="GGK02925.1"/>
    <property type="molecule type" value="Genomic_DNA"/>
</dbReference>
<keyword evidence="2" id="KW-1185">Reference proteome</keyword>
<comment type="caution">
    <text evidence="1">The sequence shown here is derived from an EMBL/GenBank/DDBJ whole genome shotgun (WGS) entry which is preliminary data.</text>
</comment>
<organism evidence="1 2">
    <name type="scientific">Calditerricola satsumensis</name>
    <dbReference type="NCBI Taxonomy" id="373054"/>
    <lineage>
        <taxon>Bacteria</taxon>
        <taxon>Bacillati</taxon>
        <taxon>Bacillota</taxon>
        <taxon>Bacilli</taxon>
        <taxon>Bacillales</taxon>
        <taxon>Bacillaceae</taxon>
        <taxon>Calditerricola</taxon>
    </lineage>
</organism>
<protein>
    <recommendedName>
        <fullName evidence="3">Transcriptional regulator</fullName>
    </recommendedName>
</protein>
<dbReference type="PANTHER" id="PTHR38456:SF1">
    <property type="entry name" value="CYCLIC DI-AMP RECEPTOR A"/>
    <property type="match status" value="1"/>
</dbReference>
<dbReference type="InterPro" id="IPR015867">
    <property type="entry name" value="N-reg_PII/ATP_PRibTrfase_C"/>
</dbReference>
<dbReference type="SUPFAM" id="SSF54913">
    <property type="entry name" value="GlnB-like"/>
    <property type="match status" value="1"/>
</dbReference>
<dbReference type="RefSeq" id="WP_054669679.1">
    <property type="nucleotide sequence ID" value="NZ_BMOF01000033.1"/>
</dbReference>
<evidence type="ECO:0000313" key="1">
    <source>
        <dbReference type="EMBL" id="GGK02925.1"/>
    </source>
</evidence>
<dbReference type="InterPro" id="IPR010375">
    <property type="entry name" value="CdAMP_rec"/>
</dbReference>
<evidence type="ECO:0008006" key="3">
    <source>
        <dbReference type="Google" id="ProtNLM"/>
    </source>
</evidence>
<evidence type="ECO:0000313" key="2">
    <source>
        <dbReference type="Proteomes" id="UP000637720"/>
    </source>
</evidence>
<dbReference type="InterPro" id="IPR011322">
    <property type="entry name" value="N-reg_PII-like_a/b"/>
</dbReference>
<reference evidence="1" key="1">
    <citation type="journal article" date="2014" name="Int. J. Syst. Evol. Microbiol.">
        <title>Complete genome sequence of Corynebacterium casei LMG S-19264T (=DSM 44701T), isolated from a smear-ripened cheese.</title>
        <authorList>
            <consortium name="US DOE Joint Genome Institute (JGI-PGF)"/>
            <person name="Walter F."/>
            <person name="Albersmeier A."/>
            <person name="Kalinowski J."/>
            <person name="Ruckert C."/>
        </authorList>
    </citation>
    <scope>NUCLEOTIDE SEQUENCE</scope>
    <source>
        <strain evidence="1">JCM 14719</strain>
    </source>
</reference>
<gene>
    <name evidence="1" type="ORF">GCM10007043_16180</name>
</gene>
<sequence length="108" mass="11479">MKLVVAVVQDKDSHALAQALIAKGYRATKLASTGGFLRSGNTTFLIGVDDAHVDAVLALIEETCRRRTQLAPPSAMSGETESFAPYPVEVPVGGATVFVLPVDRFVHL</sequence>
<dbReference type="Gene3D" id="3.30.70.120">
    <property type="match status" value="1"/>
</dbReference>
<dbReference type="PANTHER" id="PTHR38456">
    <property type="entry name" value="CYCLIC DI-AMP RECEPTOR A"/>
    <property type="match status" value="1"/>
</dbReference>
<name>A0A8J3BC20_9BACI</name>
<accession>A0A8J3BC20</accession>
<reference evidence="1" key="2">
    <citation type="submission" date="2020-09" db="EMBL/GenBank/DDBJ databases">
        <authorList>
            <person name="Sun Q."/>
            <person name="Ohkuma M."/>
        </authorList>
    </citation>
    <scope>NUCLEOTIDE SEQUENCE</scope>
    <source>
        <strain evidence="1">JCM 14719</strain>
    </source>
</reference>
<proteinExistence type="predicted"/>
<dbReference type="AlphaFoldDB" id="A0A8J3BC20"/>
<dbReference type="Pfam" id="PF06153">
    <property type="entry name" value="CdAMP_rec"/>
    <property type="match status" value="1"/>
</dbReference>